<sequence>MDKELYVVWTSLLLLWFFSICSVLIKPDLIPYNWLAPIFKAITVAIPVYVFLFRIKNSLLMKSIKSANDLLIKTNETCINVFLDDDPQKTFKDIKKVSLYLTYLKSEVNNFPYGGPISALLFSKKMKFLKEYEREALKAYSDYYELITFDTIIENKTSTMTKEESEELIDRIIHSSTILSNILEKHLRKYI</sequence>
<dbReference type="EMBL" id="OOGT01000064">
    <property type="protein sequence ID" value="SPL70528.1"/>
    <property type="molecule type" value="Genomic_DNA"/>
</dbReference>
<dbReference type="RefSeq" id="WP_121973990.1">
    <property type="nucleotide sequence ID" value="NZ_OOGT01000064.1"/>
</dbReference>
<feature type="transmembrane region" description="Helical" evidence="1">
    <location>
        <begin position="31"/>
        <end position="52"/>
    </location>
</feature>
<accession>A0A2U3MYK9</accession>
<proteinExistence type="predicted"/>
<keyword evidence="1" id="KW-0812">Transmembrane</keyword>
<dbReference type="Proteomes" id="UP000245974">
    <property type="component" value="Unassembled WGS sequence"/>
</dbReference>
<evidence type="ECO:0000313" key="2">
    <source>
        <dbReference type="EMBL" id="SPL70528.1"/>
    </source>
</evidence>
<name>A0A2U3MYK9_9GAMM</name>
<keyword evidence="1" id="KW-1133">Transmembrane helix</keyword>
<keyword evidence="1" id="KW-0472">Membrane</keyword>
<feature type="transmembrane region" description="Helical" evidence="1">
    <location>
        <begin position="7"/>
        <end position="25"/>
    </location>
</feature>
<gene>
    <name evidence="2" type="ORF">KPC_1706</name>
</gene>
<evidence type="ECO:0000256" key="1">
    <source>
        <dbReference type="SAM" id="Phobius"/>
    </source>
</evidence>
<keyword evidence="3" id="KW-1185">Reference proteome</keyword>
<reference evidence="3" key="1">
    <citation type="submission" date="2018-03" db="EMBL/GenBank/DDBJ databases">
        <authorList>
            <person name="Blom J."/>
        </authorList>
    </citation>
    <scope>NUCLEOTIDE SEQUENCE [LARGE SCALE GENOMIC DNA]</scope>
    <source>
        <strain evidence="3">KPC-SM-21</strain>
    </source>
</reference>
<dbReference type="InParanoid" id="A0A2U3MYK9"/>
<protein>
    <submittedName>
        <fullName evidence="2">Uncharacterized protein</fullName>
    </submittedName>
</protein>
<organism evidence="2 3">
    <name type="scientific">Acinetobacter stercoris</name>
    <dbReference type="NCBI Taxonomy" id="2126983"/>
    <lineage>
        <taxon>Bacteria</taxon>
        <taxon>Pseudomonadati</taxon>
        <taxon>Pseudomonadota</taxon>
        <taxon>Gammaproteobacteria</taxon>
        <taxon>Moraxellales</taxon>
        <taxon>Moraxellaceae</taxon>
        <taxon>Acinetobacter</taxon>
    </lineage>
</organism>
<dbReference type="AlphaFoldDB" id="A0A2U3MYK9"/>
<evidence type="ECO:0000313" key="3">
    <source>
        <dbReference type="Proteomes" id="UP000245974"/>
    </source>
</evidence>